<feature type="transmembrane region" description="Helical" evidence="1">
    <location>
        <begin position="67"/>
        <end position="90"/>
    </location>
</feature>
<keyword evidence="1" id="KW-0812">Transmembrane</keyword>
<dbReference type="Proteomes" id="UP001165296">
    <property type="component" value="Unassembled WGS sequence"/>
</dbReference>
<keyword evidence="3" id="KW-1185">Reference proteome</keyword>
<dbReference type="RefSeq" id="WP_226173104.1">
    <property type="nucleotide sequence ID" value="NZ_JAJADR010000001.1"/>
</dbReference>
<feature type="transmembrane region" description="Helical" evidence="1">
    <location>
        <begin position="127"/>
        <end position="150"/>
    </location>
</feature>
<evidence type="ECO:0000313" key="2">
    <source>
        <dbReference type="EMBL" id="MCB2407391.1"/>
    </source>
</evidence>
<keyword evidence="1" id="KW-1133">Transmembrane helix</keyword>
<reference evidence="2" key="1">
    <citation type="submission" date="2021-10" db="EMBL/GenBank/DDBJ databases">
        <authorList>
            <person name="Dean J.D."/>
            <person name="Kim M.K."/>
            <person name="Newey C.N."/>
            <person name="Stoker T.S."/>
            <person name="Thompson D.W."/>
            <person name="Grose J.H."/>
        </authorList>
    </citation>
    <scope>NUCLEOTIDE SEQUENCE</scope>
    <source>
        <strain evidence="2">BT178</strain>
    </source>
</reference>
<sequence>MDQSALSTASRWLLLARLGLATLGQYAGILVIGALLSVALGIGFDYPVVPQAAVAEPIREFLGEMLFQAYIVFYFSWPTFFILLLTLGLLRGYGYHWPAGQRWALLLAGITAGVWLPVLYWSEIIDLSFSSAAATCRAWILVAYVAILWANRKYLRSSLPPA</sequence>
<protein>
    <recommendedName>
        <fullName evidence="4">DUF2569 family protein</fullName>
    </recommendedName>
</protein>
<evidence type="ECO:0000313" key="3">
    <source>
        <dbReference type="Proteomes" id="UP001165296"/>
    </source>
</evidence>
<evidence type="ECO:0000256" key="1">
    <source>
        <dbReference type="SAM" id="Phobius"/>
    </source>
</evidence>
<organism evidence="2 3">
    <name type="scientific">Hymenobacter lucidus</name>
    <dbReference type="NCBI Taxonomy" id="2880930"/>
    <lineage>
        <taxon>Bacteria</taxon>
        <taxon>Pseudomonadati</taxon>
        <taxon>Bacteroidota</taxon>
        <taxon>Cytophagia</taxon>
        <taxon>Cytophagales</taxon>
        <taxon>Hymenobacteraceae</taxon>
        <taxon>Hymenobacter</taxon>
    </lineage>
</organism>
<proteinExistence type="predicted"/>
<feature type="transmembrane region" description="Helical" evidence="1">
    <location>
        <begin position="12"/>
        <end position="40"/>
    </location>
</feature>
<dbReference type="EMBL" id="JAJADR010000001">
    <property type="protein sequence ID" value="MCB2407391.1"/>
    <property type="molecule type" value="Genomic_DNA"/>
</dbReference>
<keyword evidence="1" id="KW-0472">Membrane</keyword>
<evidence type="ECO:0008006" key="4">
    <source>
        <dbReference type="Google" id="ProtNLM"/>
    </source>
</evidence>
<accession>A0ABS8ARQ8</accession>
<name>A0ABS8ARQ8_9BACT</name>
<feature type="transmembrane region" description="Helical" evidence="1">
    <location>
        <begin position="102"/>
        <end position="121"/>
    </location>
</feature>
<comment type="caution">
    <text evidence="2">The sequence shown here is derived from an EMBL/GenBank/DDBJ whole genome shotgun (WGS) entry which is preliminary data.</text>
</comment>
<gene>
    <name evidence="2" type="ORF">LGH74_05345</name>
</gene>